<protein>
    <submittedName>
        <fullName evidence="2">ATP-binding protein</fullName>
    </submittedName>
</protein>
<evidence type="ECO:0000313" key="4">
    <source>
        <dbReference type="Proteomes" id="UP000437931"/>
    </source>
</evidence>
<dbReference type="EMBL" id="WJPM01000001">
    <property type="protein sequence ID" value="MRH73270.1"/>
    <property type="molecule type" value="Genomic_DNA"/>
</dbReference>
<comment type="caution">
    <text evidence="2">The sequence shown here is derived from an EMBL/GenBank/DDBJ whole genome shotgun (WGS) entry which is preliminary data.</text>
</comment>
<dbReference type="Gene3D" id="3.30.565.10">
    <property type="entry name" value="Histidine kinase-like ATPase, C-terminal domain"/>
    <property type="match status" value="1"/>
</dbReference>
<gene>
    <name evidence="2" type="ORF">GIY21_01370</name>
    <name evidence="3" type="ORF">GIY22_01400</name>
</gene>
<evidence type="ECO:0000313" key="3">
    <source>
        <dbReference type="EMBL" id="MRH73270.1"/>
    </source>
</evidence>
<dbReference type="Proteomes" id="UP000439314">
    <property type="component" value="Unassembled WGS sequence"/>
</dbReference>
<dbReference type="EMBL" id="WJPN01000001">
    <property type="protein sequence ID" value="MRG98939.1"/>
    <property type="molecule type" value="Genomic_DNA"/>
</dbReference>
<reference evidence="4 5" key="1">
    <citation type="submission" date="2019-11" db="EMBL/GenBank/DDBJ databases">
        <title>First report of rice panicle blight caused by Xanthomonas sp. in Iran.</title>
        <authorList>
            <person name="Mirghasempour S.A."/>
            <person name="Huang S."/>
            <person name="Brady C.L."/>
            <person name="Studholme D.J."/>
        </authorList>
    </citation>
    <scope>NUCLEOTIDE SEQUENCE [LARGE SCALE GENOMIC DNA]</scope>
    <source>
        <strain evidence="2 5">ASD011</strain>
        <strain evidence="4">SAM114</strain>
    </source>
</reference>
<evidence type="ECO:0000256" key="1">
    <source>
        <dbReference type="SAM" id="Coils"/>
    </source>
</evidence>
<sequence>MKTDLRGLVERIELSAPRGLIPLFEAISNAIDAIEERKLPPLDGRIRIRLIERYDLLTEGQDATILFDGFEINDNGIGFTQRNITSFGEAYTLSKVKLGGKGVGRFMYLKVFRNVEIKSVFEAEGTRHLRAFHFSIDDEMAGSDALSHTSASIGTTITMQGLDNKYQPSWPRDPETIAKRIIEHFLIRFAARLCPQITLEATGFETINVNSLYDQTVQPHIQERFFSVGDRTFAIQAFRNRDGRAKHEYHLCANGREVTTARLRDLMPELPEKLTDDQQSSYALIVLVTGEYLDDHANRERTSIMFQTDDTLDLDRSLISKSQLTRSLADSLREVLTEELTTTNTEKFAQIGRFVEKAPEYRVLMRERYRPLIQKKIQPGLSEEKLDEALLHLRREIEDDVRKEERHVAARMENESFEAYEQQIKKLMEDMNDVGKSKLADYIAHRRVILDLVGHSLKRAYEDDKYPLEQVLHKMIFPMGATSKDIFFEQQNLWLIDERLCFHTLLTSDKKLNSVRGLEGTSGKEPDIFAFFYDTPIGVSEPGDNSGGVVVIEFKRPGRNDYKSDPTEQITQRFYEISNGGIKDIEGRPINPTNLRYVGYLIADITPTMHRQVDMMYNKTADGEGYFKTLAGGRGYVEIISYDRLVKDAMRRNRMLFDKLGVRKD</sequence>
<dbReference type="GO" id="GO:0005524">
    <property type="term" value="F:ATP binding"/>
    <property type="evidence" value="ECO:0007669"/>
    <property type="project" value="UniProtKB-KW"/>
</dbReference>
<keyword evidence="1" id="KW-0175">Coiled coil</keyword>
<evidence type="ECO:0000313" key="2">
    <source>
        <dbReference type="EMBL" id="MRG98939.1"/>
    </source>
</evidence>
<accession>A0A6N7Q4U2</accession>
<keyword evidence="4" id="KW-1185">Reference proteome</keyword>
<feature type="coiled-coil region" evidence="1">
    <location>
        <begin position="410"/>
        <end position="437"/>
    </location>
</feature>
<dbReference type="RefSeq" id="WP_153750418.1">
    <property type="nucleotide sequence ID" value="NZ_WJPM01000001.1"/>
</dbReference>
<keyword evidence="2" id="KW-0547">Nucleotide-binding</keyword>
<dbReference type="InterPro" id="IPR036890">
    <property type="entry name" value="HATPase_C_sf"/>
</dbReference>
<reference evidence="3" key="2">
    <citation type="journal article" date="2020" name="Plant Dis.">
        <title>A Grain Rot of Rice in Iran Caused by a Xanthomonas Strain Closely Related to X. sacchari.</title>
        <authorList>
            <person name="Mirghasempour S.A."/>
            <person name="Huang S."/>
            <person name="Studholme D.J."/>
            <person name="Brady C.L."/>
        </authorList>
    </citation>
    <scope>NUCLEOTIDE SEQUENCE</scope>
    <source>
        <strain evidence="3">SAM114</strain>
    </source>
</reference>
<organism evidence="2 5">
    <name type="scientific">Xanthomonas sontii</name>
    <dbReference type="NCBI Taxonomy" id="2650745"/>
    <lineage>
        <taxon>Bacteria</taxon>
        <taxon>Pseudomonadati</taxon>
        <taxon>Pseudomonadota</taxon>
        <taxon>Gammaproteobacteria</taxon>
        <taxon>Lysobacterales</taxon>
        <taxon>Lysobacteraceae</taxon>
        <taxon>Xanthomonas</taxon>
    </lineage>
</organism>
<evidence type="ECO:0000313" key="5">
    <source>
        <dbReference type="Proteomes" id="UP000439314"/>
    </source>
</evidence>
<dbReference type="Proteomes" id="UP000437931">
    <property type="component" value="Unassembled WGS sequence"/>
</dbReference>
<proteinExistence type="predicted"/>
<keyword evidence="2" id="KW-0067">ATP-binding</keyword>
<dbReference type="AlphaFoldDB" id="A0A6N7Q4U2"/>
<dbReference type="SUPFAM" id="SSF55874">
    <property type="entry name" value="ATPase domain of HSP90 chaperone/DNA topoisomerase II/histidine kinase"/>
    <property type="match status" value="1"/>
</dbReference>
<name>A0A6N7Q4U2_9XANT</name>